<dbReference type="Proteomes" id="UP001153269">
    <property type="component" value="Unassembled WGS sequence"/>
</dbReference>
<gene>
    <name evidence="2" type="ORF">PLEPLA_LOCUS10603</name>
</gene>
<protein>
    <submittedName>
        <fullName evidence="2">Uncharacterized protein</fullName>
    </submittedName>
</protein>
<feature type="compositionally biased region" description="Basic residues" evidence="1">
    <location>
        <begin position="87"/>
        <end position="104"/>
    </location>
</feature>
<dbReference type="AlphaFoldDB" id="A0A9N7Y8X8"/>
<keyword evidence="3" id="KW-1185">Reference proteome</keyword>
<proteinExistence type="predicted"/>
<reference evidence="2" key="1">
    <citation type="submission" date="2020-03" db="EMBL/GenBank/DDBJ databases">
        <authorList>
            <person name="Weist P."/>
        </authorList>
    </citation>
    <scope>NUCLEOTIDE SEQUENCE</scope>
</reference>
<dbReference type="EMBL" id="CADEAL010000602">
    <property type="protein sequence ID" value="CAB1422685.1"/>
    <property type="molecule type" value="Genomic_DNA"/>
</dbReference>
<evidence type="ECO:0000313" key="3">
    <source>
        <dbReference type="Proteomes" id="UP001153269"/>
    </source>
</evidence>
<accession>A0A9N7Y8X8</accession>
<evidence type="ECO:0000313" key="2">
    <source>
        <dbReference type="EMBL" id="CAB1422685.1"/>
    </source>
</evidence>
<evidence type="ECO:0000256" key="1">
    <source>
        <dbReference type="SAM" id="MobiDB-lite"/>
    </source>
</evidence>
<comment type="caution">
    <text evidence="2">The sequence shown here is derived from an EMBL/GenBank/DDBJ whole genome shotgun (WGS) entry which is preliminary data.</text>
</comment>
<name>A0A9N7Y8X8_PLEPL</name>
<organism evidence="2 3">
    <name type="scientific">Pleuronectes platessa</name>
    <name type="common">European plaice</name>
    <dbReference type="NCBI Taxonomy" id="8262"/>
    <lineage>
        <taxon>Eukaryota</taxon>
        <taxon>Metazoa</taxon>
        <taxon>Chordata</taxon>
        <taxon>Craniata</taxon>
        <taxon>Vertebrata</taxon>
        <taxon>Euteleostomi</taxon>
        <taxon>Actinopterygii</taxon>
        <taxon>Neopterygii</taxon>
        <taxon>Teleostei</taxon>
        <taxon>Neoteleostei</taxon>
        <taxon>Acanthomorphata</taxon>
        <taxon>Carangaria</taxon>
        <taxon>Pleuronectiformes</taxon>
        <taxon>Pleuronectoidei</taxon>
        <taxon>Pleuronectidae</taxon>
        <taxon>Pleuronectes</taxon>
    </lineage>
</organism>
<feature type="region of interest" description="Disordered" evidence="1">
    <location>
        <begin position="81"/>
        <end position="104"/>
    </location>
</feature>
<sequence>MVQYLAQGHFGMQSGEDWNQTTDLMSTQRITTEDGKEKMNVNVCELHFKSVSLAPLSSTELSSLEMVAQVTGAVCTLFYSPHNTTGPRRHREKGMQRKRGLSLS</sequence>